<sequence>MCHVRLTILWVDEDNKIVTTPAYMLAQDIAQAATGIEKLVSRVLVLAE</sequence>
<keyword evidence="1" id="KW-0808">Transferase</keyword>
<dbReference type="GO" id="GO:0016740">
    <property type="term" value="F:transferase activity"/>
    <property type="evidence" value="ECO:0007669"/>
    <property type="project" value="UniProtKB-KW"/>
</dbReference>
<dbReference type="EMBL" id="UAVY01000007">
    <property type="protein sequence ID" value="SQB37343.1"/>
    <property type="molecule type" value="Genomic_DNA"/>
</dbReference>
<evidence type="ECO:0000313" key="1">
    <source>
        <dbReference type="EMBL" id="SQB37343.1"/>
    </source>
</evidence>
<dbReference type="Gene3D" id="3.40.50.880">
    <property type="match status" value="1"/>
</dbReference>
<dbReference type="AlphaFoldDB" id="A0A2X2WID6"/>
<evidence type="ECO:0000313" key="2">
    <source>
        <dbReference type="Proteomes" id="UP000251584"/>
    </source>
</evidence>
<dbReference type="Proteomes" id="UP000251584">
    <property type="component" value="Unassembled WGS sequence"/>
</dbReference>
<organism evidence="1 2">
    <name type="scientific">Citrobacter koseri</name>
    <name type="common">Citrobacter diversus</name>
    <dbReference type="NCBI Taxonomy" id="545"/>
    <lineage>
        <taxon>Bacteria</taxon>
        <taxon>Pseudomonadati</taxon>
        <taxon>Pseudomonadota</taxon>
        <taxon>Gammaproteobacteria</taxon>
        <taxon>Enterobacterales</taxon>
        <taxon>Enterobacteriaceae</taxon>
        <taxon>Citrobacter</taxon>
    </lineage>
</organism>
<gene>
    <name evidence="1" type="primary">elbB_3</name>
    <name evidence="1" type="ORF">NCTC10786_04092</name>
</gene>
<reference evidence="1 2" key="1">
    <citation type="submission" date="2018-06" db="EMBL/GenBank/DDBJ databases">
        <authorList>
            <consortium name="Pathogen Informatics"/>
            <person name="Doyle S."/>
        </authorList>
    </citation>
    <scope>NUCLEOTIDE SEQUENCE [LARGE SCALE GENOMIC DNA]</scope>
    <source>
        <strain evidence="1 2">NCTC10786</strain>
    </source>
</reference>
<name>A0A2X2WID6_CITKO</name>
<accession>A0A2X2WID6</accession>
<proteinExistence type="predicted"/>
<protein>
    <submittedName>
        <fullName evidence="1">Isoprenoid biosynthesis protein with amidotransferase-like domain</fullName>
    </submittedName>
</protein>
<dbReference type="InterPro" id="IPR029062">
    <property type="entry name" value="Class_I_gatase-like"/>
</dbReference>